<evidence type="ECO:0000256" key="7">
    <source>
        <dbReference type="SAM" id="MobiDB-lite"/>
    </source>
</evidence>
<dbReference type="PANTHER" id="PTHR45745:SF1">
    <property type="entry name" value="PHOSPHOGLUCOMUTASE 2B-RELATED"/>
    <property type="match status" value="1"/>
</dbReference>
<accession>A0ABU4H236</accession>
<keyword evidence="4" id="KW-0479">Metal-binding</keyword>
<evidence type="ECO:0000256" key="2">
    <source>
        <dbReference type="ARBA" id="ARBA00010231"/>
    </source>
</evidence>
<dbReference type="CDD" id="cd05799">
    <property type="entry name" value="PGM2"/>
    <property type="match status" value="1"/>
</dbReference>
<feature type="domain" description="Alpha-D-phosphohexomutase alpha/beta/alpha" evidence="11">
    <location>
        <begin position="457"/>
        <end position="570"/>
    </location>
</feature>
<organism evidence="12 13">
    <name type="scientific">Microbacterium arthrosphaerae</name>
    <dbReference type="NCBI Taxonomy" id="792652"/>
    <lineage>
        <taxon>Bacteria</taxon>
        <taxon>Bacillati</taxon>
        <taxon>Actinomycetota</taxon>
        <taxon>Actinomycetes</taxon>
        <taxon>Micrococcales</taxon>
        <taxon>Microbacteriaceae</taxon>
        <taxon>Microbacterium</taxon>
    </lineage>
</organism>
<keyword evidence="6 12" id="KW-0413">Isomerase</keyword>
<evidence type="ECO:0000256" key="6">
    <source>
        <dbReference type="ARBA" id="ARBA00023235"/>
    </source>
</evidence>
<evidence type="ECO:0000256" key="1">
    <source>
        <dbReference type="ARBA" id="ARBA00001946"/>
    </source>
</evidence>
<dbReference type="Pfam" id="PF00408">
    <property type="entry name" value="PGM_PMM_IV"/>
    <property type="match status" value="1"/>
</dbReference>
<gene>
    <name evidence="12" type="ORF">R8Z58_11500</name>
</gene>
<evidence type="ECO:0000259" key="11">
    <source>
        <dbReference type="Pfam" id="PF02880"/>
    </source>
</evidence>
<dbReference type="InterPro" id="IPR005843">
    <property type="entry name" value="A-D-PHexomutase_C"/>
</dbReference>
<comment type="similarity">
    <text evidence="2">Belongs to the phosphohexose mutase family.</text>
</comment>
<dbReference type="Pfam" id="PF02880">
    <property type="entry name" value="PGM_PMM_III"/>
    <property type="match status" value="1"/>
</dbReference>
<keyword evidence="13" id="KW-1185">Reference proteome</keyword>
<dbReference type="RefSeq" id="WP_318354086.1">
    <property type="nucleotide sequence ID" value="NZ_JAWQEV010000003.1"/>
</dbReference>
<feature type="region of interest" description="Disordered" evidence="7">
    <location>
        <begin position="138"/>
        <end position="195"/>
    </location>
</feature>
<name>A0ABU4H236_9MICO</name>
<reference evidence="12 13" key="1">
    <citation type="submission" date="2023-11" db="EMBL/GenBank/DDBJ databases">
        <title>Draft genome sequence of Microbacterium arthrosphaerae JCM 30492.</title>
        <authorList>
            <person name="Zhang G."/>
            <person name="Ding Y."/>
        </authorList>
    </citation>
    <scope>NUCLEOTIDE SEQUENCE [LARGE SCALE GENOMIC DNA]</scope>
    <source>
        <strain evidence="12 13">JCM 30492</strain>
    </source>
</reference>
<evidence type="ECO:0000259" key="9">
    <source>
        <dbReference type="Pfam" id="PF02878"/>
    </source>
</evidence>
<feature type="domain" description="Alpha-D-phosphohexomutase alpha/beta/alpha" evidence="9">
    <location>
        <begin position="219"/>
        <end position="319"/>
    </location>
</feature>
<protein>
    <submittedName>
        <fullName evidence="12">Phospho-sugar mutase</fullName>
        <ecNumber evidence="12">5.4.2.-</ecNumber>
    </submittedName>
</protein>
<feature type="domain" description="Alpha-D-phosphohexomutase alpha/beta/alpha" evidence="10">
    <location>
        <begin position="342"/>
        <end position="445"/>
    </location>
</feature>
<evidence type="ECO:0000256" key="5">
    <source>
        <dbReference type="ARBA" id="ARBA00022842"/>
    </source>
</evidence>
<dbReference type="Pfam" id="PF02879">
    <property type="entry name" value="PGM_PMM_II"/>
    <property type="match status" value="1"/>
</dbReference>
<dbReference type="InterPro" id="IPR005845">
    <property type="entry name" value="A-D-PHexomutase_a/b/a-II"/>
</dbReference>
<evidence type="ECO:0000259" key="8">
    <source>
        <dbReference type="Pfam" id="PF00408"/>
    </source>
</evidence>
<evidence type="ECO:0000313" key="13">
    <source>
        <dbReference type="Proteomes" id="UP001283109"/>
    </source>
</evidence>
<dbReference type="EMBL" id="JAWQEV010000003">
    <property type="protein sequence ID" value="MDW4573396.1"/>
    <property type="molecule type" value="Genomic_DNA"/>
</dbReference>
<dbReference type="Proteomes" id="UP001283109">
    <property type="component" value="Unassembled WGS sequence"/>
</dbReference>
<feature type="compositionally biased region" description="Low complexity" evidence="7">
    <location>
        <begin position="164"/>
        <end position="184"/>
    </location>
</feature>
<dbReference type="InterPro" id="IPR005844">
    <property type="entry name" value="A-D-PHexomutase_a/b/a-I"/>
</dbReference>
<proteinExistence type="inferred from homology"/>
<evidence type="ECO:0000259" key="10">
    <source>
        <dbReference type="Pfam" id="PF02879"/>
    </source>
</evidence>
<dbReference type="Gene3D" id="3.30.310.50">
    <property type="entry name" value="Alpha-D-phosphohexomutase, C-terminal domain"/>
    <property type="match status" value="1"/>
</dbReference>
<evidence type="ECO:0000256" key="4">
    <source>
        <dbReference type="ARBA" id="ARBA00022723"/>
    </source>
</evidence>
<dbReference type="GO" id="GO:0016853">
    <property type="term" value="F:isomerase activity"/>
    <property type="evidence" value="ECO:0007669"/>
    <property type="project" value="UniProtKB-KW"/>
</dbReference>
<dbReference type="PROSITE" id="PS00710">
    <property type="entry name" value="PGM_PMM"/>
    <property type="match status" value="1"/>
</dbReference>
<evidence type="ECO:0000256" key="3">
    <source>
        <dbReference type="ARBA" id="ARBA00022553"/>
    </source>
</evidence>
<sequence length="687" mass="70153">MPTASTTAGDVLTRAHAWLAQDPDGETRAELRALIESAEAGDADAEAELADRFSARLAFGTAGLRGALGAGSNRMNRVLVAQAAAGLAAYVREKAGLPPVGVEAAHGHADAQGQHAAHAEDAAADAAVMLEPEGVADEAVSAGAQPTDAGAGPDTDADSDSDSDAGAAADAAADSDAAVPASVAEPGDAEPTAPELTEAPSADALEAEGPEVPGILDDAPIVVIGFDGRRNSDVFARDSAEIFAGAGLRAILMPRLLPTPVLAFAVRHLGAAAGVMVTASHNPPDDNGYKVYLGGADDGSQIVAPADAEIAAHIERVAEAADISTIPRSLGFELATEAVVDEYVAATAAVAPAPAGAAGLTWVYTAMHGVGWETFSRILETAGYPAPVPVDAQLQPDGAFPTVAFPNPEEPGAMDLAFETARSAGADLVIANDPDADRLAVALPDEGAEGGWRRLSGNEIGLLLGWRAARRAAADGAAPAGASLACSLVSSPGLQTVAEHYGLGFHATLTGFKWISRAPGMVFGFEEALGYLVNPETVRDKDGISAAVAILGMVSEARERGESLADLLTEFDRTFGSFASDQVSIRVEDVSQIGAIMTALRARHPESVGGTAVDRIDDLLDGVGDLPPGDVLRLWLTDGSRVIVRPSGTEPKLKLYLDVRGESHDDATARIRGLADGARALLAEYGG</sequence>
<dbReference type="InterPro" id="IPR005841">
    <property type="entry name" value="Alpha-D-phosphohexomutase_SF"/>
</dbReference>
<dbReference type="EC" id="5.4.2.-" evidence="12"/>
<dbReference type="SUPFAM" id="SSF53738">
    <property type="entry name" value="Phosphoglucomutase, first 3 domains"/>
    <property type="match status" value="4"/>
</dbReference>
<dbReference type="PRINTS" id="PR00509">
    <property type="entry name" value="PGMPMM"/>
</dbReference>
<evidence type="ECO:0000313" key="12">
    <source>
        <dbReference type="EMBL" id="MDW4573396.1"/>
    </source>
</evidence>
<comment type="cofactor">
    <cofactor evidence="1">
        <name>Mg(2+)</name>
        <dbReference type="ChEBI" id="CHEBI:18420"/>
    </cofactor>
</comment>
<dbReference type="Gene3D" id="3.40.120.10">
    <property type="entry name" value="Alpha-D-Glucose-1,6-Bisphosphate, subunit A, domain 3"/>
    <property type="match status" value="4"/>
</dbReference>
<dbReference type="SUPFAM" id="SSF55957">
    <property type="entry name" value="Phosphoglucomutase, C-terminal domain"/>
    <property type="match status" value="1"/>
</dbReference>
<keyword evidence="5" id="KW-0460">Magnesium</keyword>
<dbReference type="PANTHER" id="PTHR45745">
    <property type="entry name" value="PHOSPHOMANNOMUTASE 45A"/>
    <property type="match status" value="1"/>
</dbReference>
<dbReference type="InterPro" id="IPR005846">
    <property type="entry name" value="A-D-PHexomutase_a/b/a-III"/>
</dbReference>
<dbReference type="Pfam" id="PF02878">
    <property type="entry name" value="PGM_PMM_I"/>
    <property type="match status" value="1"/>
</dbReference>
<dbReference type="InterPro" id="IPR016055">
    <property type="entry name" value="A-D-PHexomutase_a/b/a-I/II/III"/>
</dbReference>
<comment type="caution">
    <text evidence="12">The sequence shown here is derived from an EMBL/GenBank/DDBJ whole genome shotgun (WGS) entry which is preliminary data.</text>
</comment>
<feature type="domain" description="Alpha-D-phosphohexomutase C-terminal" evidence="8">
    <location>
        <begin position="630"/>
        <end position="662"/>
    </location>
</feature>
<keyword evidence="3" id="KW-0597">Phosphoprotein</keyword>
<dbReference type="InterPro" id="IPR036900">
    <property type="entry name" value="A-D-PHexomutase_C_sf"/>
</dbReference>
<dbReference type="InterPro" id="IPR016066">
    <property type="entry name" value="A-D-PHexomutase_CS"/>
</dbReference>